<organism evidence="1">
    <name type="scientific">virus sp. cti5L29</name>
    <dbReference type="NCBI Taxonomy" id="2826813"/>
    <lineage>
        <taxon>Viruses</taxon>
    </lineage>
</organism>
<name>A0A8S5R8W8_9VIRU</name>
<evidence type="ECO:0000313" key="1">
    <source>
        <dbReference type="EMBL" id="DAE27603.1"/>
    </source>
</evidence>
<reference evidence="1" key="1">
    <citation type="journal article" date="2021" name="Proc. Natl. Acad. Sci. U.S.A.">
        <title>A Catalog of Tens of Thousands of Viruses from Human Metagenomes Reveals Hidden Associations with Chronic Diseases.</title>
        <authorList>
            <person name="Tisza M.J."/>
            <person name="Buck C.B."/>
        </authorList>
    </citation>
    <scope>NUCLEOTIDE SEQUENCE</scope>
    <source>
        <strain evidence="1">Cti5L29</strain>
    </source>
</reference>
<sequence>MAVDKSKFDTTIALGEYGTQFFWFNPKSSDNAQTKPEFEYALPLVSGGEYGGDTETFEAPELDLDYVAKISGRTSLNDISLTSNYTKERYQRWVEILNNTKLQAYLEVFTDGSAVLYAGTAGRPTIQGGDVRQISVTVAPQNMVWVDDISSLGSDYVAEVNDLLKSVLPSDVTFTDLTAGQPLPFNATTVPTKREWAYDNTHTDGE</sequence>
<accession>A0A8S5R8W8</accession>
<proteinExistence type="predicted"/>
<protein>
    <submittedName>
        <fullName evidence="1">Tail tube protein</fullName>
    </submittedName>
</protein>
<dbReference type="EMBL" id="BK015841">
    <property type="protein sequence ID" value="DAE27603.1"/>
    <property type="molecule type" value="Genomic_DNA"/>
</dbReference>